<evidence type="ECO:0000256" key="3">
    <source>
        <dbReference type="ARBA" id="ARBA00022475"/>
    </source>
</evidence>
<comment type="pathway">
    <text evidence="2">Cell wall biogenesis; lipoteichoic acid biosynthesis.</text>
</comment>
<dbReference type="InterPro" id="IPR017850">
    <property type="entry name" value="Alkaline_phosphatase_core_sf"/>
</dbReference>
<feature type="transmembrane region" description="Helical" evidence="7">
    <location>
        <begin position="183"/>
        <end position="203"/>
    </location>
</feature>
<evidence type="ECO:0000256" key="4">
    <source>
        <dbReference type="ARBA" id="ARBA00022692"/>
    </source>
</evidence>
<dbReference type="Gene3D" id="3.40.720.10">
    <property type="entry name" value="Alkaline Phosphatase, subunit A"/>
    <property type="match status" value="1"/>
</dbReference>
<protein>
    <submittedName>
        <fullName evidence="9">Sulfatase</fullName>
    </submittedName>
</protein>
<comment type="subcellular location">
    <subcellularLocation>
        <location evidence="1">Cell membrane</location>
        <topology evidence="1">Multi-pass membrane protein</topology>
    </subcellularLocation>
</comment>
<feature type="domain" description="Sulfatase N-terminal" evidence="8">
    <location>
        <begin position="397"/>
        <end position="671"/>
    </location>
</feature>
<dbReference type="GO" id="GO:0005886">
    <property type="term" value="C:plasma membrane"/>
    <property type="evidence" value="ECO:0007669"/>
    <property type="project" value="UniProtKB-SubCell"/>
</dbReference>
<dbReference type="InterPro" id="IPR000917">
    <property type="entry name" value="Sulfatase_N"/>
</dbReference>
<keyword evidence="4 7" id="KW-0812">Transmembrane</keyword>
<evidence type="ECO:0000256" key="7">
    <source>
        <dbReference type="SAM" id="Phobius"/>
    </source>
</evidence>
<feature type="transmembrane region" description="Helical" evidence="7">
    <location>
        <begin position="294"/>
        <end position="313"/>
    </location>
</feature>
<proteinExistence type="predicted"/>
<evidence type="ECO:0000259" key="8">
    <source>
        <dbReference type="Pfam" id="PF00884"/>
    </source>
</evidence>
<evidence type="ECO:0000313" key="10">
    <source>
        <dbReference type="Proteomes" id="UP000198528"/>
    </source>
</evidence>
<dbReference type="PANTHER" id="PTHR47371">
    <property type="entry name" value="LIPOTEICHOIC ACID SYNTHASE"/>
    <property type="match status" value="1"/>
</dbReference>
<dbReference type="Pfam" id="PF00884">
    <property type="entry name" value="Sulfatase"/>
    <property type="match status" value="1"/>
</dbReference>
<dbReference type="EMBL" id="FMZL01000022">
    <property type="protein sequence ID" value="SDC55666.1"/>
    <property type="molecule type" value="Genomic_DNA"/>
</dbReference>
<keyword evidence="6 7" id="KW-0472">Membrane</keyword>
<keyword evidence="10" id="KW-1185">Reference proteome</keyword>
<accession>A0A1G6MKZ7</accession>
<feature type="transmembrane region" description="Helical" evidence="7">
    <location>
        <begin position="14"/>
        <end position="36"/>
    </location>
</feature>
<keyword evidence="5 7" id="KW-1133">Transmembrane helix</keyword>
<dbReference type="InterPro" id="IPR050448">
    <property type="entry name" value="OpgB/LTA_synthase_biosynth"/>
</dbReference>
<keyword evidence="3" id="KW-1003">Cell membrane</keyword>
<gene>
    <name evidence="9" type="ORF">SAMN04487824_12224</name>
</gene>
<dbReference type="SUPFAM" id="SSF53649">
    <property type="entry name" value="Alkaline phosphatase-like"/>
    <property type="match status" value="1"/>
</dbReference>
<dbReference type="STRING" id="604330.SAMN04489857_1381"/>
<name>A0A1G6MKZ7_9ACTN</name>
<feature type="transmembrane region" description="Helical" evidence="7">
    <location>
        <begin position="153"/>
        <end position="176"/>
    </location>
</feature>
<evidence type="ECO:0000313" key="9">
    <source>
        <dbReference type="EMBL" id="SDC55666.1"/>
    </source>
</evidence>
<dbReference type="CDD" id="cd16015">
    <property type="entry name" value="LTA_synthase"/>
    <property type="match status" value="1"/>
</dbReference>
<organism evidence="9 10">
    <name type="scientific">Parafannyhessea umbonata</name>
    <dbReference type="NCBI Taxonomy" id="604330"/>
    <lineage>
        <taxon>Bacteria</taxon>
        <taxon>Bacillati</taxon>
        <taxon>Actinomycetota</taxon>
        <taxon>Coriobacteriia</taxon>
        <taxon>Coriobacteriales</taxon>
        <taxon>Atopobiaceae</taxon>
        <taxon>Parafannyhessea</taxon>
    </lineage>
</organism>
<evidence type="ECO:0000256" key="6">
    <source>
        <dbReference type="ARBA" id="ARBA00023136"/>
    </source>
</evidence>
<sequence length="768" mass="82884">MQGTNGSAAFCPTVMAQVVVLVVVTLAYALASAAVAAHHAGEKGAPAVLARIRPTTLLWELPFLGALVFLWAWCARGLYSGGIASLRTNTLVILTAGLACLPRLHLSSILERRIPTHMQAACHTTATIVLLALCEEASRAALEVPWNDAWLDIAPQFAAIEATIIGLALLALYFLFQRRGAGVALGVGFMLFVGIAQYFVFLFKDANITPADLQALGTAAEVGGGYVYVITPAVVRAFTFAAAGIACAAYLMPPAPQALTQGRHVPAHAEGARRGGVRAWLAHAASVPAVRRGALGLAFVVALVLFVTVPGYGADFGVSLNHWNSLYSTSLQGFFPCFVKEFQARLIPVPEGYTEKAAKAAEKSLVKRYRKTLGSSASTSAGTARKAAEKQFEDTKPSVVVIMNESFSDLSVYKAIAEAGYAGPNYVKSGTTDAILRGDSYASIFGGGTCNSEFEALCGVNLHYLGSNKYPYTQWDFTNVDCMPRQFERLGYQTTAIHPNLGTNWDRERVYRQMGFDKFLTIDDFDGAETYHNGYVSDRATYQRVLDVLASSDKPQFIHDVTMQNHGPFTTGTIPSKDRTNFSPAGATSLDNSKLNEYLACATESDHAIEWFIGELRKLDRPVVVLFFGDHQPKPASPYATIGYEGEPSITTAERMFHSSYFMWANYDVAGDEQTGQTLDEPISALGDELMYRIGAPLSARQKASLASQLDLPVLSLIGYKDASGKWHAYGDDEPLASPDSTEGSDAATHADSLMGYVNYLEFGSIVN</sequence>
<reference evidence="10" key="1">
    <citation type="submission" date="2016-10" db="EMBL/GenBank/DDBJ databases">
        <authorList>
            <person name="Varghese N."/>
            <person name="Submissions S."/>
        </authorList>
    </citation>
    <scope>NUCLEOTIDE SEQUENCE [LARGE SCALE GENOMIC DNA]</scope>
    <source>
        <strain evidence="10">DSM 22619</strain>
    </source>
</reference>
<dbReference type="PANTHER" id="PTHR47371:SF3">
    <property type="entry name" value="PHOSPHOGLYCEROL TRANSFERASE I"/>
    <property type="match status" value="1"/>
</dbReference>
<dbReference type="RefSeq" id="WP_090847363.1">
    <property type="nucleotide sequence ID" value="NZ_FMZL01000022.1"/>
</dbReference>
<feature type="transmembrane region" description="Helical" evidence="7">
    <location>
        <begin position="226"/>
        <end position="251"/>
    </location>
</feature>
<evidence type="ECO:0000256" key="2">
    <source>
        <dbReference type="ARBA" id="ARBA00004936"/>
    </source>
</evidence>
<dbReference type="AlphaFoldDB" id="A0A1G6MKZ7"/>
<evidence type="ECO:0000256" key="5">
    <source>
        <dbReference type="ARBA" id="ARBA00022989"/>
    </source>
</evidence>
<dbReference type="Proteomes" id="UP000198528">
    <property type="component" value="Unassembled WGS sequence"/>
</dbReference>
<evidence type="ECO:0000256" key="1">
    <source>
        <dbReference type="ARBA" id="ARBA00004651"/>
    </source>
</evidence>
<feature type="transmembrane region" description="Helical" evidence="7">
    <location>
        <begin position="57"/>
        <end position="79"/>
    </location>
</feature>